<dbReference type="FunFam" id="1.25.40.10:FF:000063">
    <property type="entry name" value="Pre-mRNA processing factor 39"/>
    <property type="match status" value="1"/>
</dbReference>
<keyword evidence="10" id="KW-0863">Zinc-finger</keyword>
<feature type="compositionally biased region" description="Low complexity" evidence="11">
    <location>
        <begin position="408"/>
        <end position="421"/>
    </location>
</feature>
<dbReference type="EMBL" id="LR899013">
    <property type="protein sequence ID" value="CAD7091244.1"/>
    <property type="molecule type" value="Genomic_DNA"/>
</dbReference>
<feature type="region of interest" description="Disordered" evidence="11">
    <location>
        <begin position="2092"/>
        <end position="2126"/>
    </location>
</feature>
<feature type="compositionally biased region" description="Polar residues" evidence="11">
    <location>
        <begin position="2115"/>
        <end position="2124"/>
    </location>
</feature>
<evidence type="ECO:0000256" key="9">
    <source>
        <dbReference type="ARBA" id="ARBA00080852"/>
    </source>
</evidence>
<feature type="region of interest" description="Disordered" evidence="11">
    <location>
        <begin position="1415"/>
        <end position="1571"/>
    </location>
</feature>
<feature type="region of interest" description="Disordered" evidence="11">
    <location>
        <begin position="1765"/>
        <end position="1789"/>
    </location>
</feature>
<comment type="similarity">
    <text evidence="7">Belongs to the PRP39 family.</text>
</comment>
<dbReference type="Gene3D" id="1.25.40.10">
    <property type="entry name" value="Tetratricopeptide repeat domain"/>
    <property type="match status" value="2"/>
</dbReference>
<dbReference type="InterPro" id="IPR013087">
    <property type="entry name" value="Znf_C2H2_type"/>
</dbReference>
<feature type="compositionally biased region" description="Basic and acidic residues" evidence="11">
    <location>
        <begin position="1527"/>
        <end position="1537"/>
    </location>
</feature>
<keyword evidence="14" id="KW-1185">Reference proteome</keyword>
<sequence>MLLANISPFVSIDKIIVKDSKKYVHFITHLDQCLTVPNDWESFIYTSRYIAQLLSLKRTPIPMKFFRTLKVNELQVITLPDGTAIRVRMFASKELRGNVMFHFESSSHFKAIYSGPFIECRSLFLDQYFRNCVLSQIDELYVDNTRAYCTHNESFRDIGDSITKIFEKHPGCVIMMNVAAFGYEDLIYLLAKEYGFKIFVGSLIFAFKKHKVDKLFTTRIEDANIVIGERSVTLKNLQSRFAQNRITVHFVESNFELKNNFTNLGLYLLHWTPHPSLFEMYTLISFVKPYNVYGIYPDMPQLPKSLICLCRRKASMGSNENNNQTTATEKSNCSMLPVNDLNAKGGTEIIRGATNTQEEKTDSMTPPVAVIKPIGMGSLPTNERREENNELDVQTDIFDKELSSLSLSLTSSDENSSSTEISESETHDESRRKNNEDGKQVKPVHYSQKDHPIPSLERKQPATKSNPKVDKTVDIISDESEENVAMLLPLSGASSRRAIELPRNVVSMRARKMNDDLTPRIAIIKPFILKEEMIVENEQRESTDNVGTDIFDKELSSLSISDDAEDIFSSGSDETDIFKINVSAQGNCAADEVVNINAYNPTQAVSPKPVQRGKRKYPDSAMKSVPLNSGKFIESKYKTKSFSKKKPLISRDTTMTSPTVFSLKFDSDNDDIEIIQESEYNSTGFQNEFYNSISRNTPKAIDTPTAGSSCYKCGKQYKYIALLNSHLKSCEGRKVATREILHVCQSCKKAYKSRMAYEKHVIRCSQTTPCLVDRRMCFCCEEPLKNCHVGWLQCAKCSKSFSTEKGHARHQMLLHSNSVNFKCELCNAQCSNNYILKLHRQTHNDDLDRLDRTGPEYNCNLCHKSFLDKTAFDIHINNHKRENIQPVTSYSCKMCNSVMTSLEEFNSHSCQKVERGKYKCNLCGRYLSSFGFYRRHINTHRKYNESSSSLGVDVTLINSENNNSKFEIKEEIVETSSDAKYNVQSFSDSFVLKNESTTMARGNTPSNEVRILNGKCTGSSYQQIEEPKDVESNQIDFEQIVQNIKKEDLHEDNYFPMEEATLKESIISFLKIVLDAELLEQFGFPDAPVEKVLANVLERLECKPSSRANDVAVQLRENVKILLKEVVDDGCAINTIDRIEAIDIILREVIKNSSTTNLLRKVCKKMASMSDEESVPQEETGRRTRSGRKVAAPTTPSTRATRRSSRKQTTEQAPESEVAAEANTGGAEPAVQSAIIQEMLAEAAQGVLSSIEEETGNNLGQEDPNINQVESEEVLVGTQESSEILLGTQDSEYVIMTTQEEYMIQPHNLRRNIAENYSTNEQLSQTTDSCVPQTQELEEMFSTPQEQDEVIISTQETEENVTLTQAEDEKSSSFPFGDIPPSDNSDGKTEEVAVSNINDCVDSSLLASLVGDNANSLPSAGEESESQGNFEHSGSTKETAIKISLDDASQSQPAIAEDLANGGDRDSERTGADIDAEMVSEDELPIPPKPKVTDTEEVSDDELPTPNQADLPADTEVVSEDELPSSTRKETKRKASEGYDPSSPTEESIDIPEKKTKLSLDEKDEAKERKKEKRKLPELDKYWGAVNEDPADFTGWTYLLQYVDQENDAEAAREAYDAFLAHYPYCYGYWRKYADYEKRKGHRKKCEEVFERGLKAIPLSVDLWIHYLTHVKANYADNEEFVRSQFERALAACGLEFRSDKLWEAFIKWETEGKRYSKVLKIYDRLLKTPTQGYSGHFDSFQDLVNNHPVTSLIGTEEFKKIRAEVRESEKSNDKDATDENEADDHVRNEEEATAIRDKIIAARRKIHKATVAAVTARWTYEEGIKRPYFHVKPLERCQLKNWNEYLDFEIERADRKRILILFERCLIACALYDEFWLKLIRYLESQNDADLVPVTRDAFERACTIHHPDKPSLHIMWSAFEECHNNFDKAAEILVNVEKTCPSLLQVAYRRINLERRRKDYAKCKELYEHYISQAKNKSIAGSLAIKYARFCHKILNDLEAGLNILKSTLEKDSGNTRVALQMIDLALQRGKVNEEEIVSIMDKFMAREGMDPDQKVLFAQRKVEFLEDFGSTAQGLQDAQRSLQIALNKANEAKKKSESSPSKKTAAKETPLPATTASQPATYNNGNYGYGSSANSNYYGNSQTYQGYDSYGYNHWQQQYGSNYNSGYSQWSGYGNYY</sequence>
<dbReference type="Pfam" id="PF23241">
    <property type="entry name" value="HAT_PRP39_C"/>
    <property type="match status" value="1"/>
</dbReference>
<keyword evidence="3" id="KW-0507">mRNA processing</keyword>
<feature type="domain" description="C2H2-type" evidence="12">
    <location>
        <begin position="857"/>
        <end position="884"/>
    </location>
</feature>
<feature type="compositionally biased region" description="Low complexity" evidence="11">
    <location>
        <begin position="2101"/>
        <end position="2112"/>
    </location>
</feature>
<feature type="compositionally biased region" description="Basic and acidic residues" evidence="11">
    <location>
        <begin position="424"/>
        <end position="440"/>
    </location>
</feature>
<dbReference type="GO" id="GO:0000243">
    <property type="term" value="C:commitment complex"/>
    <property type="evidence" value="ECO:0007669"/>
    <property type="project" value="TreeGrafter"/>
</dbReference>
<keyword evidence="4" id="KW-0677">Repeat</keyword>
<evidence type="ECO:0000256" key="11">
    <source>
        <dbReference type="SAM" id="MobiDB-lite"/>
    </source>
</evidence>
<comment type="function">
    <text evidence="1">Involved in pre-mRNA splicing.</text>
</comment>
<proteinExistence type="inferred from homology"/>
<dbReference type="PANTHER" id="PTHR17204">
    <property type="entry name" value="PRE-MRNA PROCESSING PROTEIN PRP39-RELATED"/>
    <property type="match status" value="1"/>
</dbReference>
<evidence type="ECO:0000259" key="12">
    <source>
        <dbReference type="PROSITE" id="PS50157"/>
    </source>
</evidence>
<reference evidence="13 14" key="1">
    <citation type="submission" date="2020-11" db="EMBL/GenBank/DDBJ databases">
        <authorList>
            <person name="Wallbank WR R."/>
            <person name="Pardo Diaz C."/>
            <person name="Kozak K."/>
            <person name="Martin S."/>
            <person name="Jiggins C."/>
            <person name="Moest M."/>
            <person name="Warren A I."/>
            <person name="Generalovic N T."/>
            <person name="Byers J.R.P. K."/>
            <person name="Montejo-Kovacevich G."/>
            <person name="Yen C E."/>
        </authorList>
    </citation>
    <scope>NUCLEOTIDE SEQUENCE [LARGE SCALE GENOMIC DNA]</scope>
</reference>
<dbReference type="PROSITE" id="PS50157">
    <property type="entry name" value="ZINC_FINGER_C2H2_2"/>
    <property type="match status" value="4"/>
</dbReference>
<feature type="region of interest" description="Disordered" evidence="11">
    <location>
        <begin position="353"/>
        <end position="388"/>
    </location>
</feature>
<feature type="compositionally biased region" description="Polar residues" evidence="11">
    <location>
        <begin position="1426"/>
        <end position="1438"/>
    </location>
</feature>
<gene>
    <name evidence="13" type="ORF">HERILL_LOCUS13668</name>
</gene>
<name>A0A7R8V2G3_HERIL</name>
<feature type="compositionally biased region" description="Basic and acidic residues" evidence="11">
    <location>
        <begin position="1551"/>
        <end position="1571"/>
    </location>
</feature>
<feature type="domain" description="C2H2-type" evidence="12">
    <location>
        <begin position="792"/>
        <end position="820"/>
    </location>
</feature>
<dbReference type="GO" id="GO:0005685">
    <property type="term" value="C:U1 snRNP"/>
    <property type="evidence" value="ECO:0007669"/>
    <property type="project" value="TreeGrafter"/>
</dbReference>
<dbReference type="GO" id="GO:0008270">
    <property type="term" value="F:zinc ion binding"/>
    <property type="evidence" value="ECO:0007669"/>
    <property type="project" value="UniProtKB-KW"/>
</dbReference>
<organism evidence="13 14">
    <name type="scientific">Hermetia illucens</name>
    <name type="common">Black soldier fly</name>
    <dbReference type="NCBI Taxonomy" id="343691"/>
    <lineage>
        <taxon>Eukaryota</taxon>
        <taxon>Metazoa</taxon>
        <taxon>Ecdysozoa</taxon>
        <taxon>Arthropoda</taxon>
        <taxon>Hexapoda</taxon>
        <taxon>Insecta</taxon>
        <taxon>Pterygota</taxon>
        <taxon>Neoptera</taxon>
        <taxon>Endopterygota</taxon>
        <taxon>Diptera</taxon>
        <taxon>Brachycera</taxon>
        <taxon>Stratiomyomorpha</taxon>
        <taxon>Stratiomyidae</taxon>
        <taxon>Hermetiinae</taxon>
        <taxon>Hermetia</taxon>
    </lineage>
</organism>
<dbReference type="Gene3D" id="3.40.50.12650">
    <property type="match status" value="1"/>
</dbReference>
<dbReference type="SUPFAM" id="SSF48452">
    <property type="entry name" value="TPR-like"/>
    <property type="match status" value="1"/>
</dbReference>
<dbReference type="SMART" id="SM00355">
    <property type="entry name" value="ZnF_C2H2"/>
    <property type="match status" value="6"/>
</dbReference>
<feature type="region of interest" description="Disordered" evidence="11">
    <location>
        <begin position="1359"/>
        <end position="1391"/>
    </location>
</feature>
<dbReference type="PROSITE" id="PS00028">
    <property type="entry name" value="ZINC_FINGER_C2H2_1"/>
    <property type="match status" value="4"/>
</dbReference>
<dbReference type="GO" id="GO:0071004">
    <property type="term" value="C:U2-type prespliceosome"/>
    <property type="evidence" value="ECO:0007669"/>
    <property type="project" value="TreeGrafter"/>
</dbReference>
<feature type="compositionally biased region" description="Basic and acidic residues" evidence="11">
    <location>
        <begin position="1463"/>
        <end position="1472"/>
    </location>
</feature>
<dbReference type="InterPro" id="IPR059164">
    <property type="entry name" value="HAT_PRP39_C"/>
</dbReference>
<feature type="region of interest" description="Disordered" evidence="11">
    <location>
        <begin position="1167"/>
        <end position="1226"/>
    </location>
</feature>
<evidence type="ECO:0000256" key="7">
    <source>
        <dbReference type="ARBA" id="ARBA00038019"/>
    </source>
</evidence>
<evidence type="ECO:0000256" key="1">
    <source>
        <dbReference type="ARBA" id="ARBA00003777"/>
    </source>
</evidence>
<evidence type="ECO:0000256" key="5">
    <source>
        <dbReference type="ARBA" id="ARBA00023187"/>
    </source>
</evidence>
<evidence type="ECO:0000256" key="8">
    <source>
        <dbReference type="ARBA" id="ARBA00067962"/>
    </source>
</evidence>
<dbReference type="InParanoid" id="A0A7R8V2G3"/>
<dbReference type="Gene3D" id="3.60.15.10">
    <property type="entry name" value="Ribonuclease Z/Hydroxyacylglutathione hydrolase-like"/>
    <property type="match status" value="1"/>
</dbReference>
<dbReference type="Pfam" id="PF23240">
    <property type="entry name" value="HAT_PRP39_N"/>
    <property type="match status" value="1"/>
</dbReference>
<evidence type="ECO:0000313" key="14">
    <source>
        <dbReference type="Proteomes" id="UP000594454"/>
    </source>
</evidence>
<dbReference type="InterPro" id="IPR011990">
    <property type="entry name" value="TPR-like_helical_dom_sf"/>
</dbReference>
<dbReference type="SMART" id="SM00386">
    <property type="entry name" value="HAT"/>
    <property type="match status" value="5"/>
</dbReference>
<dbReference type="PANTHER" id="PTHR17204:SF5">
    <property type="entry name" value="PRE-MRNA-PROCESSING FACTOR 39"/>
    <property type="match status" value="1"/>
</dbReference>
<feature type="domain" description="C2H2-type" evidence="12">
    <location>
        <begin position="821"/>
        <end position="848"/>
    </location>
</feature>
<keyword evidence="10" id="KW-0862">Zinc</keyword>
<dbReference type="GO" id="GO:0030627">
    <property type="term" value="F:pre-mRNA 5'-splice site binding"/>
    <property type="evidence" value="ECO:0007669"/>
    <property type="project" value="TreeGrafter"/>
</dbReference>
<evidence type="ECO:0000256" key="3">
    <source>
        <dbReference type="ARBA" id="ARBA00022664"/>
    </source>
</evidence>
<evidence type="ECO:0000313" key="13">
    <source>
        <dbReference type="EMBL" id="CAD7091244.1"/>
    </source>
</evidence>
<dbReference type="Proteomes" id="UP000594454">
    <property type="component" value="Chromosome 5"/>
</dbReference>
<dbReference type="InterPro" id="IPR003107">
    <property type="entry name" value="HAT"/>
</dbReference>
<accession>A0A7R8V2G3</accession>
<dbReference type="GO" id="GO:0000395">
    <property type="term" value="P:mRNA 5'-splice site recognition"/>
    <property type="evidence" value="ECO:0007669"/>
    <property type="project" value="TreeGrafter"/>
</dbReference>
<protein>
    <recommendedName>
        <fullName evidence="8">Pre-mRNA-processing factor 39</fullName>
    </recommendedName>
    <alternativeName>
        <fullName evidence="9">PRP39 homolog</fullName>
    </alternativeName>
</protein>
<keyword evidence="10" id="KW-0479">Metal-binding</keyword>
<dbReference type="FunFam" id="1.25.40.10:FF:000091">
    <property type="entry name" value="Pre-mRNA-processing factor 39"/>
    <property type="match status" value="1"/>
</dbReference>
<dbReference type="Gene3D" id="3.30.160.60">
    <property type="entry name" value="Classic Zinc Finger"/>
    <property type="match status" value="2"/>
</dbReference>
<evidence type="ECO:0000256" key="4">
    <source>
        <dbReference type="ARBA" id="ARBA00022737"/>
    </source>
</evidence>
<keyword evidence="6" id="KW-0539">Nucleus</keyword>
<comment type="subcellular location">
    <subcellularLocation>
        <location evidence="2">Nucleus</location>
    </subcellularLocation>
</comment>
<evidence type="ECO:0000256" key="6">
    <source>
        <dbReference type="ARBA" id="ARBA00023242"/>
    </source>
</evidence>
<dbReference type="InterPro" id="IPR036236">
    <property type="entry name" value="Znf_C2H2_sf"/>
</dbReference>
<feature type="domain" description="C2H2-type" evidence="12">
    <location>
        <begin position="918"/>
        <end position="945"/>
    </location>
</feature>
<dbReference type="InterPro" id="IPR036866">
    <property type="entry name" value="RibonucZ/Hydroxyglut_hydro"/>
</dbReference>
<keyword evidence="5" id="KW-0508">mRNA splicing</keyword>
<evidence type="ECO:0000256" key="2">
    <source>
        <dbReference type="ARBA" id="ARBA00004123"/>
    </source>
</evidence>
<feature type="compositionally biased region" description="Basic and acidic residues" evidence="11">
    <location>
        <begin position="447"/>
        <end position="460"/>
    </location>
</feature>
<evidence type="ECO:0000256" key="10">
    <source>
        <dbReference type="PROSITE-ProRule" id="PRU00042"/>
    </source>
</evidence>
<dbReference type="OrthoDB" id="10265668at2759"/>
<feature type="region of interest" description="Disordered" evidence="11">
    <location>
        <begin position="408"/>
        <end position="469"/>
    </location>
</feature>
<feature type="compositionally biased region" description="Acidic residues" evidence="11">
    <location>
        <begin position="1474"/>
        <end position="1484"/>
    </location>
</feature>
<dbReference type="SUPFAM" id="SSF57667">
    <property type="entry name" value="beta-beta-alpha zinc fingers"/>
    <property type="match status" value="1"/>
</dbReference>